<name>A0A7S2U8S6_9STRA</name>
<dbReference type="EMBL" id="HBHQ01005901">
    <property type="protein sequence ID" value="CAD9812125.1"/>
    <property type="molecule type" value="Transcribed_RNA"/>
</dbReference>
<gene>
    <name evidence="2" type="ORF">ASEP1449_LOCUS3950</name>
</gene>
<organism evidence="2">
    <name type="scientific">Attheya septentrionalis</name>
    <dbReference type="NCBI Taxonomy" id="420275"/>
    <lineage>
        <taxon>Eukaryota</taxon>
        <taxon>Sar</taxon>
        <taxon>Stramenopiles</taxon>
        <taxon>Ochrophyta</taxon>
        <taxon>Bacillariophyta</taxon>
        <taxon>Coscinodiscophyceae</taxon>
        <taxon>Chaetocerotophycidae</taxon>
        <taxon>Chaetocerotales</taxon>
        <taxon>Attheyaceae</taxon>
        <taxon>Attheya</taxon>
    </lineage>
</organism>
<dbReference type="AlphaFoldDB" id="A0A7S2U8S6"/>
<accession>A0A7S2U8S6</accession>
<reference evidence="2" key="1">
    <citation type="submission" date="2021-01" db="EMBL/GenBank/DDBJ databases">
        <authorList>
            <person name="Corre E."/>
            <person name="Pelletier E."/>
            <person name="Niang G."/>
            <person name="Scheremetjew M."/>
            <person name="Finn R."/>
            <person name="Kale V."/>
            <person name="Holt S."/>
            <person name="Cochrane G."/>
            <person name="Meng A."/>
            <person name="Brown T."/>
            <person name="Cohen L."/>
        </authorList>
    </citation>
    <scope>NUCLEOTIDE SEQUENCE</scope>
    <source>
        <strain evidence="2">CCMP2084</strain>
    </source>
</reference>
<evidence type="ECO:0000313" key="2">
    <source>
        <dbReference type="EMBL" id="CAD9812125.1"/>
    </source>
</evidence>
<evidence type="ECO:0000256" key="1">
    <source>
        <dbReference type="SAM" id="MobiDB-lite"/>
    </source>
</evidence>
<feature type="compositionally biased region" description="Polar residues" evidence="1">
    <location>
        <begin position="204"/>
        <end position="218"/>
    </location>
</feature>
<proteinExistence type="predicted"/>
<sequence>MFGNSIPVFASRQWHQVYVPAHAAITTFVQSYLPSLVGSSSQSNTGRRSPAMWQGMFDPDVQLVVADDDTVLLRGSKRVQEFYQTLATLRKRSTMDFTIVSMDADWKTSTVTVSWRTTVNAGATVVASLAQDVEGTDRFLLRMDEDQNCRIARIEQVELFVGGRPIREAEWVLALVRAVEGIGNGGFPTAAVLSDVIQLIAAATGSNNKPPPTTLDSSSAKKKELKTKRGSTTTLPNEVMMSMEAKAAVYDIMCALQEDVPLLVVPSSNSNEQQFPTSSSSLFVSLPAPPAERFLDESIELRGLLKEELARGIGNYDRAVGFAAASLRAALGTGRVFLLTEGNKDPIQTRIELTSPSKIRVTLVLKLRVDPAAAALTPLFAPAPPQTTTPITRRAGGGLPLDTELVWEYRIDPSTGLIVQHSILEIRINGQPSPAEVVSSWFRKAVSVTERDGNQSGVRAVLEALAWARSFRQPPS</sequence>
<feature type="region of interest" description="Disordered" evidence="1">
    <location>
        <begin position="204"/>
        <end position="234"/>
    </location>
</feature>
<protein>
    <submittedName>
        <fullName evidence="2">Uncharacterized protein</fullName>
    </submittedName>
</protein>